<dbReference type="Proteomes" id="UP000030588">
    <property type="component" value="Unassembled WGS sequence"/>
</dbReference>
<dbReference type="Gene3D" id="1.20.120.910">
    <property type="entry name" value="DksA, coiled-coil domain"/>
    <property type="match status" value="1"/>
</dbReference>
<dbReference type="RefSeq" id="WP_025728793.1">
    <property type="nucleotide sequence ID" value="NZ_JAAIWK010000002.1"/>
</dbReference>
<evidence type="ECO:0000313" key="4">
    <source>
        <dbReference type="Proteomes" id="UP000030588"/>
    </source>
</evidence>
<gene>
    <name evidence="3" type="ORF">G4D61_01470</name>
    <name evidence="2" type="ORF">NG54_04800</name>
</gene>
<evidence type="ECO:0000313" key="2">
    <source>
        <dbReference type="EMBL" id="KHD86202.1"/>
    </source>
</evidence>
<organism evidence="2 4">
    <name type="scientific">Heyndrickxia ginsengihumi</name>
    <dbReference type="NCBI Taxonomy" id="363870"/>
    <lineage>
        <taxon>Bacteria</taxon>
        <taxon>Bacillati</taxon>
        <taxon>Bacillota</taxon>
        <taxon>Bacilli</taxon>
        <taxon>Bacillales</taxon>
        <taxon>Bacillaceae</taxon>
        <taxon>Heyndrickxia</taxon>
    </lineage>
</organism>
<evidence type="ECO:0000313" key="3">
    <source>
        <dbReference type="EMBL" id="NEY18635.1"/>
    </source>
</evidence>
<keyword evidence="5" id="KW-1185">Reference proteome</keyword>
<dbReference type="EMBL" id="JRUN01000009">
    <property type="protein sequence ID" value="KHD86202.1"/>
    <property type="molecule type" value="Genomic_DNA"/>
</dbReference>
<proteinExistence type="predicted"/>
<protein>
    <submittedName>
        <fullName evidence="2">Uncharacterized protein</fullName>
    </submittedName>
</protein>
<reference evidence="2 4" key="1">
    <citation type="submission" date="2014-10" db="EMBL/GenBank/DDBJ databases">
        <title>Draft genome of phytase producing Bacillus ginsengihumi strain M2.11.</title>
        <authorList>
            <person name="Toymentseva A."/>
            <person name="Boulygina E.A."/>
            <person name="Kazakov S.V."/>
            <person name="Kayumov I."/>
            <person name="Suleimanova A.D."/>
            <person name="Mardanova A.M."/>
            <person name="Maria S.N."/>
            <person name="Sergey M.Y."/>
            <person name="Sharipova M.R."/>
        </authorList>
    </citation>
    <scope>NUCLEOTIDE SEQUENCE [LARGE SCALE GENOMIC DNA]</scope>
    <source>
        <strain evidence="2 4">M2.11</strain>
    </source>
</reference>
<dbReference type="EMBL" id="JAAIWK010000002">
    <property type="protein sequence ID" value="NEY18635.1"/>
    <property type="molecule type" value="Genomic_DNA"/>
</dbReference>
<accession>A0A0A6Y1P6</accession>
<dbReference type="AlphaFoldDB" id="A0A0A6Y1P6"/>
<dbReference type="Proteomes" id="UP000476934">
    <property type="component" value="Unassembled WGS sequence"/>
</dbReference>
<dbReference type="STRING" id="363870.NG54_04800"/>
<dbReference type="OrthoDB" id="2875147at2"/>
<reference evidence="3 5" key="3">
    <citation type="submission" date="2020-03" db="EMBL/GenBank/DDBJ databases">
        <title>Bacillus aquiflavi sp. nov., isolated from yellow water of strong flavor Chinese baijiu in Yibin region of China.</title>
        <authorList>
            <person name="Xie J."/>
        </authorList>
    </citation>
    <scope>NUCLEOTIDE SEQUENCE [LARGE SCALE GENOMIC DNA]</scope>
    <source>
        <strain evidence="3 5">Gsoil 114</strain>
    </source>
</reference>
<feature type="zinc finger region" description="dksA C4-type" evidence="1">
    <location>
        <begin position="52"/>
        <end position="76"/>
    </location>
</feature>
<name>A0A0A6Y1P6_9BACI</name>
<reference evidence="3 5" key="2">
    <citation type="submission" date="2020-02" db="EMBL/GenBank/DDBJ databases">
        <authorList>
            <person name="Feng H."/>
        </authorList>
    </citation>
    <scope>NUCLEOTIDE SEQUENCE [LARGE SCALE GENOMIC DNA]</scope>
    <source>
        <strain evidence="3 5">Gsoil 114</strain>
    </source>
</reference>
<evidence type="ECO:0000313" key="5">
    <source>
        <dbReference type="Proteomes" id="UP000476934"/>
    </source>
</evidence>
<evidence type="ECO:0000256" key="1">
    <source>
        <dbReference type="PROSITE-ProRule" id="PRU00510"/>
    </source>
</evidence>
<sequence>MSKSIEELLNGLQEELSIYEAKDETVQQLIYEELKDIEQALIKCQKGQYGACEQTGDPLPAHWLKEVPTLKSSKDWNTIWSYGKVSVPFDYSTY</sequence>
<comment type="caution">
    <text evidence="2">The sequence shown here is derived from an EMBL/GenBank/DDBJ whole genome shotgun (WGS) entry which is preliminary data.</text>
</comment>
<dbReference type="PROSITE" id="PS51128">
    <property type="entry name" value="ZF_DKSA_2"/>
    <property type="match status" value="1"/>
</dbReference>